<dbReference type="Proteomes" id="UP000270678">
    <property type="component" value="Chromosome"/>
</dbReference>
<sequence>MKYALVTGTSSGFGMYTALELAHQGFHVLATMRDVNNRTQIEALAQELSVLGRLTVLQLDVTKQEDLDLVAAYLEQHSIQIQVLVNNAGYCQGGFFQDLTEEEWQSQFQTNFFGAVRTTKTLLPFIPRDGSGKMIAISSVSGFFGFPGMSAYASSKFALEGWGESLRLELLNEGIWVSLVQPAAYQTKIWERGLEKVAEQQIENAFQENLVKEAMKSRDNGADPREVARLVAKIAQKERPKFRYPVGKGAKALAIGKRWLAWSWIEGYVYRFLKGRVAK</sequence>
<dbReference type="InterPro" id="IPR036291">
    <property type="entry name" value="NAD(P)-bd_dom_sf"/>
</dbReference>
<dbReference type="PROSITE" id="PS00061">
    <property type="entry name" value="ADH_SHORT"/>
    <property type="match status" value="1"/>
</dbReference>
<evidence type="ECO:0000313" key="5">
    <source>
        <dbReference type="Proteomes" id="UP000270678"/>
    </source>
</evidence>
<dbReference type="SUPFAM" id="SSF51735">
    <property type="entry name" value="NAD(P)-binding Rossmann-fold domains"/>
    <property type="match status" value="1"/>
</dbReference>
<organism evidence="4 5">
    <name type="scientific">Paenibacillus lutimineralis</name>
    <dbReference type="NCBI Taxonomy" id="2707005"/>
    <lineage>
        <taxon>Bacteria</taxon>
        <taxon>Bacillati</taxon>
        <taxon>Bacillota</taxon>
        <taxon>Bacilli</taxon>
        <taxon>Bacillales</taxon>
        <taxon>Paenibacillaceae</taxon>
        <taxon>Paenibacillus</taxon>
    </lineage>
</organism>
<dbReference type="RefSeq" id="WP_127001965.1">
    <property type="nucleotide sequence ID" value="NZ_CP034346.1"/>
</dbReference>
<proteinExistence type="inferred from homology"/>
<protein>
    <submittedName>
        <fullName evidence="4">SDR family oxidoreductase</fullName>
    </submittedName>
</protein>
<dbReference type="EMBL" id="CP034346">
    <property type="protein sequence ID" value="AZS16901.1"/>
    <property type="molecule type" value="Genomic_DNA"/>
</dbReference>
<evidence type="ECO:0000256" key="2">
    <source>
        <dbReference type="ARBA" id="ARBA00023002"/>
    </source>
</evidence>
<dbReference type="PRINTS" id="PR00080">
    <property type="entry name" value="SDRFAMILY"/>
</dbReference>
<dbReference type="InterPro" id="IPR020904">
    <property type="entry name" value="Sc_DH/Rdtase_CS"/>
</dbReference>
<gene>
    <name evidence="4" type="ORF">EI981_22190</name>
</gene>
<dbReference type="CDD" id="cd05374">
    <property type="entry name" value="17beta-HSD-like_SDR_c"/>
    <property type="match status" value="1"/>
</dbReference>
<comment type="similarity">
    <text evidence="1 3">Belongs to the short-chain dehydrogenases/reductases (SDR) family.</text>
</comment>
<dbReference type="AlphaFoldDB" id="A0A3Q9IDZ4"/>
<evidence type="ECO:0000313" key="4">
    <source>
        <dbReference type="EMBL" id="AZS16901.1"/>
    </source>
</evidence>
<dbReference type="InterPro" id="IPR002347">
    <property type="entry name" value="SDR_fam"/>
</dbReference>
<dbReference type="KEGG" id="plut:EI981_22190"/>
<dbReference type="PANTHER" id="PTHR43976:SF16">
    <property type="entry name" value="SHORT-CHAIN DEHYDROGENASE_REDUCTASE FAMILY PROTEIN"/>
    <property type="match status" value="1"/>
</dbReference>
<reference evidence="5" key="1">
    <citation type="submission" date="2018-12" db="EMBL/GenBank/DDBJ databases">
        <title>Complete genome sequence of Paenibacillus sp. MBLB1234.</title>
        <authorList>
            <person name="Nam Y.-D."/>
            <person name="Kang J."/>
            <person name="Chung W.-H."/>
            <person name="Park Y.S."/>
        </authorList>
    </citation>
    <scope>NUCLEOTIDE SEQUENCE [LARGE SCALE GENOMIC DNA]</scope>
    <source>
        <strain evidence="5">MBLB1234</strain>
    </source>
</reference>
<accession>A0A3Q9IDZ4</accession>
<dbReference type="PANTHER" id="PTHR43976">
    <property type="entry name" value="SHORT CHAIN DEHYDROGENASE"/>
    <property type="match status" value="1"/>
</dbReference>
<evidence type="ECO:0000256" key="3">
    <source>
        <dbReference type="RuleBase" id="RU000363"/>
    </source>
</evidence>
<dbReference type="PRINTS" id="PR00081">
    <property type="entry name" value="GDHRDH"/>
</dbReference>
<keyword evidence="2" id="KW-0560">Oxidoreductase</keyword>
<dbReference type="InterPro" id="IPR051911">
    <property type="entry name" value="SDR_oxidoreductase"/>
</dbReference>
<dbReference type="Gene3D" id="3.40.50.720">
    <property type="entry name" value="NAD(P)-binding Rossmann-like Domain"/>
    <property type="match status" value="1"/>
</dbReference>
<dbReference type="OrthoDB" id="9775296at2"/>
<keyword evidence="5" id="KW-1185">Reference proteome</keyword>
<dbReference type="GO" id="GO:0016491">
    <property type="term" value="F:oxidoreductase activity"/>
    <property type="evidence" value="ECO:0007669"/>
    <property type="project" value="UniProtKB-KW"/>
</dbReference>
<name>A0A3Q9IDZ4_9BACL</name>
<dbReference type="Pfam" id="PF00106">
    <property type="entry name" value="adh_short"/>
    <property type="match status" value="1"/>
</dbReference>
<evidence type="ECO:0000256" key="1">
    <source>
        <dbReference type="ARBA" id="ARBA00006484"/>
    </source>
</evidence>